<keyword evidence="4 9" id="KW-1133">Transmembrane helix</keyword>
<comment type="subcellular location">
    <subcellularLocation>
        <location evidence="1">Cell membrane</location>
        <topology evidence="1">Multi-pass membrane protein</topology>
    </subcellularLocation>
</comment>
<keyword evidence="6 9" id="KW-0472">Membrane</keyword>
<gene>
    <name evidence="11" type="ORF">OS493_007685</name>
</gene>
<evidence type="ECO:0000256" key="5">
    <source>
        <dbReference type="ARBA" id="ARBA00023040"/>
    </source>
</evidence>
<dbReference type="PRINTS" id="PR00237">
    <property type="entry name" value="GPCRRHODOPSN"/>
</dbReference>
<dbReference type="EMBL" id="MU827304">
    <property type="protein sequence ID" value="KAJ7365043.1"/>
    <property type="molecule type" value="Genomic_DNA"/>
</dbReference>
<evidence type="ECO:0000256" key="3">
    <source>
        <dbReference type="ARBA" id="ARBA00022692"/>
    </source>
</evidence>
<dbReference type="SUPFAM" id="SSF81321">
    <property type="entry name" value="Family A G protein-coupled receptor-like"/>
    <property type="match status" value="1"/>
</dbReference>
<sequence length="394" mass="43805">MSGSSTDIPGNFSTIAPTAGRPPATEASIIASATFNTIVMVLTVVGNSLVCFSVYYFPRLRRPTNFLIVSLAVSDLLVGLMSLPFRIAQTVNHEIWPESLGRAGCQYWIWIDMLCCGASILNLTGISFDRLLAVKWPLTYRENMTTRRATLVIVVVWVFALIVASLSFVKWGGIEPIFIAPQCSIIAKIYITILACAAFFFPLAVLIFNYALVLKIAISHARRMQRDRDAIAVNFMPELDANEETSGIASSPGSSTRAISISKRSCEPLTDPKPRRSSGLQIMKQLKATKTLAIVVGVFILSWFPFFVIFLTFQYCKDCFSTDIIPPHVKTVLIIVFVYVLPVSNSAANPIIYTCFNKEFRTAFLRVLYKISRKSDSKFLSKSNGYTDTYSSHM</sequence>
<organism evidence="11 12">
    <name type="scientific">Desmophyllum pertusum</name>
    <dbReference type="NCBI Taxonomy" id="174260"/>
    <lineage>
        <taxon>Eukaryota</taxon>
        <taxon>Metazoa</taxon>
        <taxon>Cnidaria</taxon>
        <taxon>Anthozoa</taxon>
        <taxon>Hexacorallia</taxon>
        <taxon>Scleractinia</taxon>
        <taxon>Caryophylliina</taxon>
        <taxon>Caryophylliidae</taxon>
        <taxon>Desmophyllum</taxon>
    </lineage>
</organism>
<dbReference type="Gene3D" id="1.20.1070.10">
    <property type="entry name" value="Rhodopsin 7-helix transmembrane proteins"/>
    <property type="match status" value="1"/>
</dbReference>
<evidence type="ECO:0000256" key="1">
    <source>
        <dbReference type="ARBA" id="ARBA00004651"/>
    </source>
</evidence>
<feature type="transmembrane region" description="Helical" evidence="9">
    <location>
        <begin position="189"/>
        <end position="218"/>
    </location>
</feature>
<evidence type="ECO:0000256" key="2">
    <source>
        <dbReference type="ARBA" id="ARBA00022475"/>
    </source>
</evidence>
<name>A0A9W9YRU3_9CNID</name>
<dbReference type="PANTHER" id="PTHR24248">
    <property type="entry name" value="ADRENERGIC RECEPTOR-RELATED G-PROTEIN COUPLED RECEPTOR"/>
    <property type="match status" value="1"/>
</dbReference>
<feature type="transmembrane region" description="Helical" evidence="9">
    <location>
        <begin position="292"/>
        <end position="313"/>
    </location>
</feature>
<dbReference type="SMART" id="SM01381">
    <property type="entry name" value="7TM_GPCR_Srsx"/>
    <property type="match status" value="1"/>
</dbReference>
<feature type="transmembrane region" description="Helical" evidence="9">
    <location>
        <begin position="149"/>
        <end position="169"/>
    </location>
</feature>
<feature type="transmembrane region" description="Helical" evidence="9">
    <location>
        <begin position="66"/>
        <end position="87"/>
    </location>
</feature>
<keyword evidence="7" id="KW-0675">Receptor</keyword>
<reference evidence="11" key="1">
    <citation type="submission" date="2023-01" db="EMBL/GenBank/DDBJ databases">
        <title>Genome assembly of the deep-sea coral Lophelia pertusa.</title>
        <authorList>
            <person name="Herrera S."/>
            <person name="Cordes E."/>
        </authorList>
    </citation>
    <scope>NUCLEOTIDE SEQUENCE</scope>
    <source>
        <strain evidence="11">USNM1676648</strain>
        <tissue evidence="11">Polyp</tissue>
    </source>
</reference>
<evidence type="ECO:0000256" key="9">
    <source>
        <dbReference type="SAM" id="Phobius"/>
    </source>
</evidence>
<feature type="transmembrane region" description="Helical" evidence="9">
    <location>
        <begin position="29"/>
        <end position="57"/>
    </location>
</feature>
<dbReference type="OrthoDB" id="5956310at2759"/>
<dbReference type="InterPro" id="IPR017452">
    <property type="entry name" value="GPCR_Rhodpsn_7TM"/>
</dbReference>
<feature type="transmembrane region" description="Helical" evidence="9">
    <location>
        <begin position="333"/>
        <end position="356"/>
    </location>
</feature>
<evidence type="ECO:0000256" key="8">
    <source>
        <dbReference type="ARBA" id="ARBA00023224"/>
    </source>
</evidence>
<evidence type="ECO:0000313" key="12">
    <source>
        <dbReference type="Proteomes" id="UP001163046"/>
    </source>
</evidence>
<keyword evidence="2" id="KW-1003">Cell membrane</keyword>
<proteinExistence type="predicted"/>
<dbReference type="AlphaFoldDB" id="A0A9W9YRU3"/>
<dbReference type="PROSITE" id="PS50262">
    <property type="entry name" value="G_PROTEIN_RECEP_F1_2"/>
    <property type="match status" value="1"/>
</dbReference>
<evidence type="ECO:0000259" key="10">
    <source>
        <dbReference type="PROSITE" id="PS50262"/>
    </source>
</evidence>
<evidence type="ECO:0000256" key="4">
    <source>
        <dbReference type="ARBA" id="ARBA00022989"/>
    </source>
</evidence>
<evidence type="ECO:0000256" key="7">
    <source>
        <dbReference type="ARBA" id="ARBA00023170"/>
    </source>
</evidence>
<feature type="domain" description="G-protein coupled receptors family 1 profile" evidence="10">
    <location>
        <begin position="46"/>
        <end position="353"/>
    </location>
</feature>
<dbReference type="GO" id="GO:0004930">
    <property type="term" value="F:G protein-coupled receptor activity"/>
    <property type="evidence" value="ECO:0007669"/>
    <property type="project" value="UniProtKB-KW"/>
</dbReference>
<keyword evidence="12" id="KW-1185">Reference proteome</keyword>
<evidence type="ECO:0000256" key="6">
    <source>
        <dbReference type="ARBA" id="ARBA00023136"/>
    </source>
</evidence>
<dbReference type="Proteomes" id="UP001163046">
    <property type="component" value="Unassembled WGS sequence"/>
</dbReference>
<protein>
    <recommendedName>
        <fullName evidence="10">G-protein coupled receptors family 1 profile domain-containing protein</fullName>
    </recommendedName>
</protein>
<keyword evidence="5" id="KW-0297">G-protein coupled receptor</keyword>
<feature type="transmembrane region" description="Helical" evidence="9">
    <location>
        <begin position="107"/>
        <end position="128"/>
    </location>
</feature>
<keyword evidence="8" id="KW-0807">Transducer</keyword>
<dbReference type="CDD" id="cd14967">
    <property type="entry name" value="7tmA_amine_R-like"/>
    <property type="match status" value="1"/>
</dbReference>
<comment type="caution">
    <text evidence="11">The sequence shown here is derived from an EMBL/GenBank/DDBJ whole genome shotgun (WGS) entry which is preliminary data.</text>
</comment>
<evidence type="ECO:0000313" key="11">
    <source>
        <dbReference type="EMBL" id="KAJ7365043.1"/>
    </source>
</evidence>
<accession>A0A9W9YRU3</accession>
<dbReference type="InterPro" id="IPR000276">
    <property type="entry name" value="GPCR_Rhodpsn"/>
</dbReference>
<dbReference type="Pfam" id="PF00001">
    <property type="entry name" value="7tm_1"/>
    <property type="match status" value="1"/>
</dbReference>
<keyword evidence="3 9" id="KW-0812">Transmembrane</keyword>
<dbReference type="GO" id="GO:0005886">
    <property type="term" value="C:plasma membrane"/>
    <property type="evidence" value="ECO:0007669"/>
    <property type="project" value="UniProtKB-SubCell"/>
</dbReference>